<evidence type="ECO:0000313" key="4">
    <source>
        <dbReference type="EMBL" id="EZG43631.1"/>
    </source>
</evidence>
<organism evidence="4 5">
    <name type="scientific">Gregarina niphandrodes</name>
    <name type="common">Septate eugregarine</name>
    <dbReference type="NCBI Taxonomy" id="110365"/>
    <lineage>
        <taxon>Eukaryota</taxon>
        <taxon>Sar</taxon>
        <taxon>Alveolata</taxon>
        <taxon>Apicomplexa</taxon>
        <taxon>Conoidasida</taxon>
        <taxon>Gregarinasina</taxon>
        <taxon>Eugregarinorida</taxon>
        <taxon>Gregarinidae</taxon>
        <taxon>Gregarina</taxon>
    </lineage>
</organism>
<dbReference type="InterPro" id="IPR001748">
    <property type="entry name" value="BUD31"/>
</dbReference>
<comment type="subcellular location">
    <subcellularLocation>
        <location evidence="1">Nucleus</location>
    </subcellularLocation>
</comment>
<keyword evidence="3" id="KW-0539">Nucleus</keyword>
<evidence type="ECO:0000256" key="1">
    <source>
        <dbReference type="ARBA" id="ARBA00004123"/>
    </source>
</evidence>
<dbReference type="AlphaFoldDB" id="A0A023AY96"/>
<dbReference type="OMA" id="QWEVFQI"/>
<evidence type="ECO:0000256" key="2">
    <source>
        <dbReference type="ARBA" id="ARBA00005287"/>
    </source>
</evidence>
<protein>
    <submittedName>
        <fullName evidence="4">BUD31-like protein</fullName>
    </submittedName>
</protein>
<dbReference type="VEuPathDB" id="CryptoDB:GNI_164110"/>
<name>A0A023AY96_GRENI</name>
<dbReference type="PANTHER" id="PTHR19411">
    <property type="entry name" value="PROTEIN BUD31-RELATED"/>
    <property type="match status" value="1"/>
</dbReference>
<dbReference type="PANTHER" id="PTHR19411:SF0">
    <property type="entry name" value="PROTEIN BUD31 HOMOLOG"/>
    <property type="match status" value="1"/>
</dbReference>
<evidence type="ECO:0000256" key="3">
    <source>
        <dbReference type="ARBA" id="ARBA00023242"/>
    </source>
</evidence>
<reference evidence="4" key="1">
    <citation type="submission" date="2013-12" db="EMBL/GenBank/DDBJ databases">
        <authorList>
            <person name="Omoto C.K."/>
            <person name="Sibley D."/>
            <person name="Venepally P."/>
            <person name="Hadjithomas M."/>
            <person name="Karamycheva S."/>
            <person name="Brunk B."/>
            <person name="Roos D."/>
            <person name="Caler E."/>
            <person name="Lorenzi H."/>
        </authorList>
    </citation>
    <scope>NUCLEOTIDE SEQUENCE</scope>
</reference>
<evidence type="ECO:0000313" key="5">
    <source>
        <dbReference type="Proteomes" id="UP000019763"/>
    </source>
</evidence>
<keyword evidence="5" id="KW-1185">Reference proteome</keyword>
<dbReference type="eggNOG" id="KOG3404">
    <property type="taxonomic scope" value="Eukaryota"/>
</dbReference>
<dbReference type="RefSeq" id="XP_011133134.1">
    <property type="nucleotide sequence ID" value="XM_011134832.1"/>
</dbReference>
<sequence>MPNIRTLQKGKRPPPGWDLLEPTLVELEAKMRQAEKEPHEGKRKCESLWPVFKLHNQRSRYIYDMFYTKKAISRELYDYCLREKWADAGLIAKWKKNGFEKLCCLKCIEAAATNFGSACICRVPKKDQPEDKLLIECVNCGCRGCASTDV</sequence>
<proteinExistence type="inferred from homology"/>
<dbReference type="GO" id="GO:0005681">
    <property type="term" value="C:spliceosomal complex"/>
    <property type="evidence" value="ECO:0007669"/>
    <property type="project" value="TreeGrafter"/>
</dbReference>
<dbReference type="Proteomes" id="UP000019763">
    <property type="component" value="Unassembled WGS sequence"/>
</dbReference>
<comment type="similarity">
    <text evidence="2">Belongs to the BUD31 (G10) family.</text>
</comment>
<dbReference type="GO" id="GO:0000398">
    <property type="term" value="P:mRNA splicing, via spliceosome"/>
    <property type="evidence" value="ECO:0007669"/>
    <property type="project" value="TreeGrafter"/>
</dbReference>
<comment type="caution">
    <text evidence="4">The sequence shown here is derived from an EMBL/GenBank/DDBJ whole genome shotgun (WGS) entry which is preliminary data.</text>
</comment>
<dbReference type="Pfam" id="PF01125">
    <property type="entry name" value="BUD31"/>
    <property type="match status" value="1"/>
</dbReference>
<dbReference type="OrthoDB" id="277109at2759"/>
<dbReference type="GeneID" id="22915676"/>
<dbReference type="EMBL" id="AFNH02001224">
    <property type="protein sequence ID" value="EZG43631.1"/>
    <property type="molecule type" value="Genomic_DNA"/>
</dbReference>
<accession>A0A023AY96</accession>
<dbReference type="PRINTS" id="PR00322">
    <property type="entry name" value="G10"/>
</dbReference>
<gene>
    <name evidence="4" type="ORF">GNI_164110</name>
</gene>